<keyword evidence="5" id="KW-0186">Copper</keyword>
<evidence type="ECO:0000256" key="5">
    <source>
        <dbReference type="RuleBase" id="RU367022"/>
    </source>
</evidence>
<name>A0A232ENH8_9HYME</name>
<comment type="subcellular location">
    <subcellularLocation>
        <location evidence="1 5">Membrane</location>
        <topology evidence="1 5">Multi-pass membrane protein</topology>
    </subcellularLocation>
</comment>
<dbReference type="PANTHER" id="PTHR12483:SF27">
    <property type="entry name" value="COPPER TRANSPORT PROTEIN CTR1"/>
    <property type="match status" value="1"/>
</dbReference>
<keyword evidence="7" id="KW-1185">Reference proteome</keyword>
<evidence type="ECO:0000313" key="6">
    <source>
        <dbReference type="EMBL" id="OXU19919.1"/>
    </source>
</evidence>
<keyword evidence="2 5" id="KW-0812">Transmembrane</keyword>
<accession>A0A232ENH8</accession>
<evidence type="ECO:0000313" key="7">
    <source>
        <dbReference type="Proteomes" id="UP000215335"/>
    </source>
</evidence>
<dbReference type="GO" id="GO:0005375">
    <property type="term" value="F:copper ion transmembrane transporter activity"/>
    <property type="evidence" value="ECO:0007669"/>
    <property type="project" value="UniProtKB-UniRule"/>
</dbReference>
<dbReference type="Proteomes" id="UP000215335">
    <property type="component" value="Unassembled WGS sequence"/>
</dbReference>
<evidence type="ECO:0000256" key="3">
    <source>
        <dbReference type="ARBA" id="ARBA00022989"/>
    </source>
</evidence>
<dbReference type="GO" id="GO:0005886">
    <property type="term" value="C:plasma membrane"/>
    <property type="evidence" value="ECO:0007669"/>
    <property type="project" value="TreeGrafter"/>
</dbReference>
<keyword evidence="5" id="KW-0406">Ion transport</keyword>
<dbReference type="EMBL" id="NNAY01003140">
    <property type="protein sequence ID" value="OXU19919.1"/>
    <property type="molecule type" value="Genomic_DNA"/>
</dbReference>
<dbReference type="AlphaFoldDB" id="A0A232ENH8"/>
<feature type="transmembrane region" description="Helical" evidence="5">
    <location>
        <begin position="25"/>
        <end position="44"/>
    </location>
</feature>
<dbReference type="PANTHER" id="PTHR12483">
    <property type="entry name" value="SOLUTE CARRIER FAMILY 31 COPPER TRANSPORTERS"/>
    <property type="match status" value="1"/>
</dbReference>
<evidence type="ECO:0000256" key="2">
    <source>
        <dbReference type="ARBA" id="ARBA00022692"/>
    </source>
</evidence>
<keyword evidence="4 5" id="KW-0472">Membrane</keyword>
<comment type="caution">
    <text evidence="6">The sequence shown here is derived from an EMBL/GenBank/DDBJ whole genome shotgun (WGS) entry which is preliminary data.</text>
</comment>
<evidence type="ECO:0000256" key="4">
    <source>
        <dbReference type="ARBA" id="ARBA00023136"/>
    </source>
</evidence>
<organism evidence="6 7">
    <name type="scientific">Trichomalopsis sarcophagae</name>
    <dbReference type="NCBI Taxonomy" id="543379"/>
    <lineage>
        <taxon>Eukaryota</taxon>
        <taxon>Metazoa</taxon>
        <taxon>Ecdysozoa</taxon>
        <taxon>Arthropoda</taxon>
        <taxon>Hexapoda</taxon>
        <taxon>Insecta</taxon>
        <taxon>Pterygota</taxon>
        <taxon>Neoptera</taxon>
        <taxon>Endopterygota</taxon>
        <taxon>Hymenoptera</taxon>
        <taxon>Apocrita</taxon>
        <taxon>Proctotrupomorpha</taxon>
        <taxon>Chalcidoidea</taxon>
        <taxon>Pteromalidae</taxon>
        <taxon>Pteromalinae</taxon>
        <taxon>Trichomalopsis</taxon>
    </lineage>
</organism>
<keyword evidence="5" id="KW-0187">Copper transport</keyword>
<dbReference type="Pfam" id="PF04145">
    <property type="entry name" value="Ctr"/>
    <property type="match status" value="1"/>
</dbReference>
<reference evidence="6 7" key="1">
    <citation type="journal article" date="2017" name="Curr. Biol.">
        <title>The Evolution of Venom by Co-option of Single-Copy Genes.</title>
        <authorList>
            <person name="Martinson E.O."/>
            <person name="Mrinalini"/>
            <person name="Kelkar Y.D."/>
            <person name="Chang C.H."/>
            <person name="Werren J.H."/>
        </authorList>
    </citation>
    <scope>NUCLEOTIDE SEQUENCE [LARGE SCALE GENOMIC DNA]</scope>
    <source>
        <strain evidence="6 7">Alberta</strain>
        <tissue evidence="6">Whole body</tissue>
    </source>
</reference>
<feature type="transmembrane region" description="Helical" evidence="5">
    <location>
        <begin position="96"/>
        <end position="117"/>
    </location>
</feature>
<protein>
    <recommendedName>
        <fullName evidence="5">Copper transport protein</fullName>
    </recommendedName>
</protein>
<keyword evidence="3 5" id="KW-1133">Transmembrane helix</keyword>
<evidence type="ECO:0000256" key="1">
    <source>
        <dbReference type="ARBA" id="ARBA00004141"/>
    </source>
</evidence>
<proteinExistence type="inferred from homology"/>
<feature type="transmembrane region" description="Helical" evidence="5">
    <location>
        <begin position="123"/>
        <end position="144"/>
    </location>
</feature>
<dbReference type="InterPro" id="IPR007274">
    <property type="entry name" value="Cop_transporter"/>
</dbReference>
<gene>
    <name evidence="6" type="ORF">TSAR_003716</name>
</gene>
<dbReference type="STRING" id="543379.A0A232ENH8"/>
<sequence length="198" mass="22607">MHMAYWFGTELQNFLFYGYNITTTWGLLSTCLGLSALGILYEVMKLSQVKLRELAKENNQVPNPVQNTDSSSLISRVSERSAGVINSFKCHIWAKWFIEVFHWSAHVTLGYFLMLTVMTFNGYISIALVLGSGIGYYIFGPILLQSNMRKLQRRRRLLVQCNPECADAIISNEREESTMSIVSEHLETEENIDVEIHG</sequence>
<comment type="similarity">
    <text evidence="5">Belongs to the copper transporter (Ctr) (TC 1.A.56) family. SLC31A subfamily.</text>
</comment>
<dbReference type="OrthoDB" id="73901at2759"/>
<keyword evidence="5" id="KW-0813">Transport</keyword>